<dbReference type="EMBL" id="MN739283">
    <property type="protein sequence ID" value="QHS97010.1"/>
    <property type="molecule type" value="Genomic_DNA"/>
</dbReference>
<organism evidence="1">
    <name type="scientific">viral metagenome</name>
    <dbReference type="NCBI Taxonomy" id="1070528"/>
    <lineage>
        <taxon>unclassified sequences</taxon>
        <taxon>metagenomes</taxon>
        <taxon>organismal metagenomes</taxon>
    </lineage>
</organism>
<proteinExistence type="predicted"/>
<sequence length="39" mass="4633">MLTITVYLFIILFRNFSYGVGNHFLKNNLMTNIYNILYG</sequence>
<reference evidence="1" key="1">
    <citation type="journal article" date="2020" name="Nature">
        <title>Giant virus diversity and host interactions through global metagenomics.</title>
        <authorList>
            <person name="Schulz F."/>
            <person name="Roux S."/>
            <person name="Paez-Espino D."/>
            <person name="Jungbluth S."/>
            <person name="Walsh D.A."/>
            <person name="Denef V.J."/>
            <person name="McMahon K.D."/>
            <person name="Konstantinidis K.T."/>
            <person name="Eloe-Fadrosh E.A."/>
            <person name="Kyrpides N.C."/>
            <person name="Woyke T."/>
        </authorList>
    </citation>
    <scope>NUCLEOTIDE SEQUENCE</scope>
    <source>
        <strain evidence="1">GVMAG-M-3300020166-5</strain>
    </source>
</reference>
<protein>
    <submittedName>
        <fullName evidence="1">Uncharacterized protein</fullName>
    </submittedName>
</protein>
<name>A0A6C0BY44_9ZZZZ</name>
<dbReference type="AlphaFoldDB" id="A0A6C0BY44"/>
<accession>A0A6C0BY44</accession>
<evidence type="ECO:0000313" key="1">
    <source>
        <dbReference type="EMBL" id="QHS97010.1"/>
    </source>
</evidence>